<dbReference type="EMBL" id="NHMP01000002">
    <property type="protein sequence ID" value="OXE50286.1"/>
    <property type="molecule type" value="Genomic_DNA"/>
</dbReference>
<evidence type="ECO:0000313" key="10">
    <source>
        <dbReference type="EMBL" id="OXE50286.1"/>
    </source>
</evidence>
<evidence type="ECO:0000256" key="1">
    <source>
        <dbReference type="ARBA" id="ARBA00022553"/>
    </source>
</evidence>
<reference evidence="11" key="1">
    <citation type="submission" date="2017-05" db="EMBL/GenBank/DDBJ databases">
        <title>Improved OligoMM genomes.</title>
        <authorList>
            <person name="Garzetti D."/>
        </authorList>
    </citation>
    <scope>NUCLEOTIDE SEQUENCE [LARGE SCALE GENOMIC DNA]</scope>
    <source>
        <strain evidence="11">YL45</strain>
    </source>
</reference>
<evidence type="ECO:0000256" key="7">
    <source>
        <dbReference type="PROSITE-ProRule" id="PRU01091"/>
    </source>
</evidence>
<feature type="domain" description="OmpR/PhoB-type" evidence="9">
    <location>
        <begin position="136"/>
        <end position="235"/>
    </location>
</feature>
<dbReference type="AlphaFoldDB" id="A0A227KRG0"/>
<evidence type="ECO:0000259" key="8">
    <source>
        <dbReference type="PROSITE" id="PS50110"/>
    </source>
</evidence>
<keyword evidence="11" id="KW-1185">Reference proteome</keyword>
<keyword evidence="5" id="KW-0804">Transcription</keyword>
<dbReference type="InterPro" id="IPR001867">
    <property type="entry name" value="OmpR/PhoB-type_DNA-bd"/>
</dbReference>
<dbReference type="GO" id="GO:0032993">
    <property type="term" value="C:protein-DNA complex"/>
    <property type="evidence" value="ECO:0007669"/>
    <property type="project" value="TreeGrafter"/>
</dbReference>
<dbReference type="InterPro" id="IPR011006">
    <property type="entry name" value="CheY-like_superfamily"/>
</dbReference>
<dbReference type="Gene3D" id="1.10.10.10">
    <property type="entry name" value="Winged helix-like DNA-binding domain superfamily/Winged helix DNA-binding domain"/>
    <property type="match status" value="1"/>
</dbReference>
<dbReference type="CDD" id="cd17574">
    <property type="entry name" value="REC_OmpR"/>
    <property type="match status" value="1"/>
</dbReference>
<dbReference type="FunFam" id="3.40.50.2300:FF:000001">
    <property type="entry name" value="DNA-binding response regulator PhoB"/>
    <property type="match status" value="1"/>
</dbReference>
<dbReference type="GeneID" id="78361868"/>
<dbReference type="SMART" id="SM00862">
    <property type="entry name" value="Trans_reg_C"/>
    <property type="match status" value="1"/>
</dbReference>
<keyword evidence="4 7" id="KW-0238">DNA-binding</keyword>
<evidence type="ECO:0000259" key="9">
    <source>
        <dbReference type="PROSITE" id="PS51755"/>
    </source>
</evidence>
<feature type="modified residue" description="4-aspartylphosphate" evidence="6">
    <location>
        <position position="58"/>
    </location>
</feature>
<evidence type="ECO:0000256" key="3">
    <source>
        <dbReference type="ARBA" id="ARBA00023015"/>
    </source>
</evidence>
<accession>A0A227KRG0</accession>
<dbReference type="CDD" id="cd00383">
    <property type="entry name" value="trans_reg_C"/>
    <property type="match status" value="1"/>
</dbReference>
<dbReference type="Proteomes" id="UP000214610">
    <property type="component" value="Unassembled WGS sequence"/>
</dbReference>
<dbReference type="PANTHER" id="PTHR48111:SF1">
    <property type="entry name" value="TWO-COMPONENT RESPONSE REGULATOR ORR33"/>
    <property type="match status" value="1"/>
</dbReference>
<evidence type="ECO:0000256" key="5">
    <source>
        <dbReference type="ARBA" id="ARBA00023163"/>
    </source>
</evidence>
<dbReference type="RefSeq" id="WP_066593763.1">
    <property type="nucleotide sequence ID" value="NZ_CAJTBZ010000005.1"/>
</dbReference>
<dbReference type="SMART" id="SM00448">
    <property type="entry name" value="REC"/>
    <property type="match status" value="1"/>
</dbReference>
<evidence type="ECO:0000256" key="2">
    <source>
        <dbReference type="ARBA" id="ARBA00023012"/>
    </source>
</evidence>
<organism evidence="10 11">
    <name type="scientific">Turicimonas muris</name>
    <dbReference type="NCBI Taxonomy" id="1796652"/>
    <lineage>
        <taxon>Bacteria</taxon>
        <taxon>Pseudomonadati</taxon>
        <taxon>Pseudomonadota</taxon>
        <taxon>Betaproteobacteria</taxon>
        <taxon>Burkholderiales</taxon>
        <taxon>Sutterellaceae</taxon>
        <taxon>Turicimonas</taxon>
    </lineage>
</organism>
<dbReference type="InterPro" id="IPR039420">
    <property type="entry name" value="WalR-like"/>
</dbReference>
<keyword evidence="1 6" id="KW-0597">Phosphoprotein</keyword>
<dbReference type="PROSITE" id="PS51755">
    <property type="entry name" value="OMPR_PHOB"/>
    <property type="match status" value="1"/>
</dbReference>
<sequence>MNPNNSLILVVDDETKIRRLISTNLAFEGFDVVQAEDGKRALEVFNHSLNKPDLILLDLMMPEMDGMAMLKQLRRYSDVPVIILSAKDERPTIIEGFREGADDFISKPFYIQELLERIRAVLRRSQRVKSVQKPAQEVLVSGNLSLNLSQRDCMVGDEHVKLTDREFRLLFELMKHPGEVLTHERLLRAVWGDEYIGEVQYLRVTFARIRRKLEQAGLTRDVIGAYSSVGYLLLEE</sequence>
<dbReference type="InterPro" id="IPR036388">
    <property type="entry name" value="WH-like_DNA-bd_sf"/>
</dbReference>
<keyword evidence="3" id="KW-0805">Transcription regulation</keyword>
<dbReference type="GO" id="GO:0000976">
    <property type="term" value="F:transcription cis-regulatory region binding"/>
    <property type="evidence" value="ECO:0007669"/>
    <property type="project" value="TreeGrafter"/>
</dbReference>
<evidence type="ECO:0000313" key="11">
    <source>
        <dbReference type="Proteomes" id="UP000214610"/>
    </source>
</evidence>
<protein>
    <submittedName>
        <fullName evidence="10">DNA-binding response regulator</fullName>
    </submittedName>
</protein>
<dbReference type="Pfam" id="PF00486">
    <property type="entry name" value="Trans_reg_C"/>
    <property type="match status" value="1"/>
</dbReference>
<name>A0A227KRG0_9BURK</name>
<proteinExistence type="predicted"/>
<dbReference type="SUPFAM" id="SSF52172">
    <property type="entry name" value="CheY-like"/>
    <property type="match status" value="1"/>
</dbReference>
<evidence type="ECO:0000256" key="6">
    <source>
        <dbReference type="PROSITE-ProRule" id="PRU00169"/>
    </source>
</evidence>
<dbReference type="InterPro" id="IPR001789">
    <property type="entry name" value="Sig_transdc_resp-reg_receiver"/>
</dbReference>
<dbReference type="GO" id="GO:0006355">
    <property type="term" value="P:regulation of DNA-templated transcription"/>
    <property type="evidence" value="ECO:0007669"/>
    <property type="project" value="InterPro"/>
</dbReference>
<dbReference type="PROSITE" id="PS50110">
    <property type="entry name" value="RESPONSE_REGULATORY"/>
    <property type="match status" value="1"/>
</dbReference>
<comment type="caution">
    <text evidence="10">The sequence shown here is derived from an EMBL/GenBank/DDBJ whole genome shotgun (WGS) entry which is preliminary data.</text>
</comment>
<dbReference type="GO" id="GO:0005829">
    <property type="term" value="C:cytosol"/>
    <property type="evidence" value="ECO:0007669"/>
    <property type="project" value="TreeGrafter"/>
</dbReference>
<dbReference type="Pfam" id="PF00072">
    <property type="entry name" value="Response_reg"/>
    <property type="match status" value="1"/>
</dbReference>
<evidence type="ECO:0000256" key="4">
    <source>
        <dbReference type="ARBA" id="ARBA00023125"/>
    </source>
</evidence>
<feature type="DNA-binding region" description="OmpR/PhoB-type" evidence="7">
    <location>
        <begin position="136"/>
        <end position="235"/>
    </location>
</feature>
<gene>
    <name evidence="10" type="ORF">ADH67_04665</name>
</gene>
<keyword evidence="2" id="KW-0902">Two-component regulatory system</keyword>
<dbReference type="Gene3D" id="3.40.50.2300">
    <property type="match status" value="1"/>
</dbReference>
<feature type="domain" description="Response regulatory" evidence="8">
    <location>
        <begin position="7"/>
        <end position="122"/>
    </location>
</feature>
<dbReference type="PANTHER" id="PTHR48111">
    <property type="entry name" value="REGULATOR OF RPOS"/>
    <property type="match status" value="1"/>
</dbReference>
<dbReference type="GO" id="GO:0000156">
    <property type="term" value="F:phosphorelay response regulator activity"/>
    <property type="evidence" value="ECO:0007669"/>
    <property type="project" value="TreeGrafter"/>
</dbReference>